<protein>
    <recommendedName>
        <fullName evidence="4">Large ribosomal RNA subunit accumulation protein YceD</fullName>
    </recommendedName>
</protein>
<proteinExistence type="predicted"/>
<sequence length="198" mass="21883">MAPVQEWNVNVTQSTDTQLRMPGLSQGKSHRFKLAPDADQRAQIAERQGLVSLRKLSFEGALHPDGKKDWHLIAKLGATLVQPCVVTLEPVSTRIDVDISNRYVAKIEERETGEEMEMPEDESIELIPEVLDLNLVMEEALALHVPLYPRAESAELSQSTFAGPGIDPMQDEDTKPFAGLAELKNKLLKGSPEDEGNS</sequence>
<dbReference type="Pfam" id="PF02620">
    <property type="entry name" value="YceD"/>
    <property type="match status" value="1"/>
</dbReference>
<dbReference type="InterPro" id="IPR003772">
    <property type="entry name" value="YceD"/>
</dbReference>
<accession>A0A058ZQD5</accession>
<feature type="region of interest" description="Disordered" evidence="1">
    <location>
        <begin position="160"/>
        <end position="198"/>
    </location>
</feature>
<evidence type="ECO:0008006" key="4">
    <source>
        <dbReference type="Google" id="ProtNLM"/>
    </source>
</evidence>
<dbReference type="EMBL" id="AQQY01000001">
    <property type="protein sequence ID" value="KCV83743.1"/>
    <property type="molecule type" value="Genomic_DNA"/>
</dbReference>
<dbReference type="Proteomes" id="UP000024836">
    <property type="component" value="Unassembled WGS sequence"/>
</dbReference>
<keyword evidence="3" id="KW-1185">Reference proteome</keyword>
<dbReference type="PATRIC" id="fig|1461693.3.peg.670"/>
<gene>
    <name evidence="2" type="ORF">ATO10_03245</name>
</gene>
<organism evidence="2 3">
    <name type="scientific">Actibacterium atlanticum</name>
    <dbReference type="NCBI Taxonomy" id="1461693"/>
    <lineage>
        <taxon>Bacteria</taxon>
        <taxon>Pseudomonadati</taxon>
        <taxon>Pseudomonadota</taxon>
        <taxon>Alphaproteobacteria</taxon>
        <taxon>Rhodobacterales</taxon>
        <taxon>Roseobacteraceae</taxon>
        <taxon>Actibacterium</taxon>
    </lineage>
</organism>
<dbReference type="STRING" id="1461693.ATO10_03245"/>
<name>A0A058ZQD5_9RHOB</name>
<dbReference type="AlphaFoldDB" id="A0A058ZQD5"/>
<evidence type="ECO:0000313" key="2">
    <source>
        <dbReference type="EMBL" id="KCV83743.1"/>
    </source>
</evidence>
<evidence type="ECO:0000313" key="3">
    <source>
        <dbReference type="Proteomes" id="UP000024836"/>
    </source>
</evidence>
<evidence type="ECO:0000256" key="1">
    <source>
        <dbReference type="SAM" id="MobiDB-lite"/>
    </source>
</evidence>
<comment type="caution">
    <text evidence="2">The sequence shown here is derived from an EMBL/GenBank/DDBJ whole genome shotgun (WGS) entry which is preliminary data.</text>
</comment>
<dbReference type="eggNOG" id="COG1399">
    <property type="taxonomic scope" value="Bacteria"/>
</dbReference>
<reference evidence="2 3" key="1">
    <citation type="submission" date="2013-04" db="EMBL/GenBank/DDBJ databases">
        <title>Shimia sp. 22II-S11-Z10 Genome Sequencing.</title>
        <authorList>
            <person name="Lai Q."/>
            <person name="Li G."/>
            <person name="Shao Z."/>
        </authorList>
    </citation>
    <scope>NUCLEOTIDE SEQUENCE [LARGE SCALE GENOMIC DNA]</scope>
    <source>
        <strain evidence="3">22II-S11-Z10</strain>
    </source>
</reference>